<proteinExistence type="predicted"/>
<evidence type="ECO:0000313" key="3">
    <source>
        <dbReference type="Proteomes" id="UP001420932"/>
    </source>
</evidence>
<evidence type="ECO:0000256" key="1">
    <source>
        <dbReference type="SAM" id="MobiDB-lite"/>
    </source>
</evidence>
<organism evidence="2 3">
    <name type="scientific">Stephania yunnanensis</name>
    <dbReference type="NCBI Taxonomy" id="152371"/>
    <lineage>
        <taxon>Eukaryota</taxon>
        <taxon>Viridiplantae</taxon>
        <taxon>Streptophyta</taxon>
        <taxon>Embryophyta</taxon>
        <taxon>Tracheophyta</taxon>
        <taxon>Spermatophyta</taxon>
        <taxon>Magnoliopsida</taxon>
        <taxon>Ranunculales</taxon>
        <taxon>Menispermaceae</taxon>
        <taxon>Menispermoideae</taxon>
        <taxon>Cissampelideae</taxon>
        <taxon>Stephania</taxon>
    </lineage>
</organism>
<keyword evidence="3" id="KW-1185">Reference proteome</keyword>
<feature type="compositionally biased region" description="Basic and acidic residues" evidence="1">
    <location>
        <begin position="103"/>
        <end position="125"/>
    </location>
</feature>
<dbReference type="Proteomes" id="UP001420932">
    <property type="component" value="Unassembled WGS sequence"/>
</dbReference>
<gene>
    <name evidence="2" type="ORF">Syun_004040</name>
</gene>
<protein>
    <submittedName>
        <fullName evidence="2">Uncharacterized protein</fullName>
    </submittedName>
</protein>
<evidence type="ECO:0000313" key="2">
    <source>
        <dbReference type="EMBL" id="KAK9163138.1"/>
    </source>
</evidence>
<dbReference type="EMBL" id="JBBNAF010000002">
    <property type="protein sequence ID" value="KAK9163138.1"/>
    <property type="molecule type" value="Genomic_DNA"/>
</dbReference>
<dbReference type="AlphaFoldDB" id="A0AAP0L296"/>
<comment type="caution">
    <text evidence="2">The sequence shown here is derived from an EMBL/GenBank/DDBJ whole genome shotgun (WGS) entry which is preliminary data.</text>
</comment>
<reference evidence="2 3" key="1">
    <citation type="submission" date="2024-01" db="EMBL/GenBank/DDBJ databases">
        <title>Genome assemblies of Stephania.</title>
        <authorList>
            <person name="Yang L."/>
        </authorList>
    </citation>
    <scope>NUCLEOTIDE SEQUENCE [LARGE SCALE GENOMIC DNA]</scope>
    <source>
        <strain evidence="2">YNDBR</strain>
        <tissue evidence="2">Leaf</tissue>
    </source>
</reference>
<feature type="region of interest" description="Disordered" evidence="1">
    <location>
        <begin position="73"/>
        <end position="125"/>
    </location>
</feature>
<name>A0AAP0L296_9MAGN</name>
<accession>A0AAP0L296</accession>
<sequence length="125" mass="14683">MLTVNREWMYYRLGNEFIRRQDMKTTMPIRPKRRWCGVQRLMQLFKGSHSSRLLCRASWNTYGLWSKHLSGSTAATTTAATTPPPPQEHHQQVGIDSTRSPHQQHDDDDKDNHDWLEKEYLGDES</sequence>